<keyword evidence="1" id="KW-0238">DNA-binding</keyword>
<evidence type="ECO:0000313" key="3">
    <source>
        <dbReference type="EMBL" id="MPL86276.1"/>
    </source>
</evidence>
<proteinExistence type="predicted"/>
<dbReference type="Pfam" id="PF00440">
    <property type="entry name" value="TetR_N"/>
    <property type="match status" value="1"/>
</dbReference>
<comment type="caution">
    <text evidence="3">The sequence shown here is derived from an EMBL/GenBank/DDBJ whole genome shotgun (WGS) entry which is preliminary data.</text>
</comment>
<dbReference type="PROSITE" id="PS50977">
    <property type="entry name" value="HTH_TETR_2"/>
    <property type="match status" value="1"/>
</dbReference>
<evidence type="ECO:0000259" key="2">
    <source>
        <dbReference type="PROSITE" id="PS50977"/>
    </source>
</evidence>
<dbReference type="EMBL" id="VSSQ01000219">
    <property type="protein sequence ID" value="MPL86276.1"/>
    <property type="molecule type" value="Genomic_DNA"/>
</dbReference>
<dbReference type="AlphaFoldDB" id="A0A644V4K1"/>
<reference evidence="3" key="1">
    <citation type="submission" date="2019-08" db="EMBL/GenBank/DDBJ databases">
        <authorList>
            <person name="Kucharzyk K."/>
            <person name="Murdoch R.W."/>
            <person name="Higgins S."/>
            <person name="Loffler F."/>
        </authorList>
    </citation>
    <scope>NUCLEOTIDE SEQUENCE</scope>
</reference>
<dbReference type="InterPro" id="IPR001647">
    <property type="entry name" value="HTH_TetR"/>
</dbReference>
<sequence length="237" mass="27817">MAEEVKKPRRPRRTKKNVEKDVLDAVTSVIEDVGFGKVTLKEIATRAKIEASVFYRRYDNLEELFDDYTRKYDYWFMSVADNMPKNLNDEDAFKWIIQNLAKELYSNKIMQRLLIWELCDENNPVTQRTAVQREILNKSLIQLLEQRFDGSGLDMNVLTAVCISGVYYLILHQNISKFCDVDFSTKAGKKRLEKALDQLISLFFSELRHQQEKHQIAQRLREAGVSQEVIDRCIELK</sequence>
<evidence type="ECO:0000256" key="1">
    <source>
        <dbReference type="ARBA" id="ARBA00023125"/>
    </source>
</evidence>
<dbReference type="InterPro" id="IPR009057">
    <property type="entry name" value="Homeodomain-like_sf"/>
</dbReference>
<protein>
    <recommendedName>
        <fullName evidence="2">HTH tetR-type domain-containing protein</fullName>
    </recommendedName>
</protein>
<dbReference type="GO" id="GO:0003677">
    <property type="term" value="F:DNA binding"/>
    <property type="evidence" value="ECO:0007669"/>
    <property type="project" value="UniProtKB-KW"/>
</dbReference>
<gene>
    <name evidence="3" type="ORF">SDC9_32256</name>
</gene>
<organism evidence="3">
    <name type="scientific">bioreactor metagenome</name>
    <dbReference type="NCBI Taxonomy" id="1076179"/>
    <lineage>
        <taxon>unclassified sequences</taxon>
        <taxon>metagenomes</taxon>
        <taxon>ecological metagenomes</taxon>
    </lineage>
</organism>
<feature type="domain" description="HTH tetR-type" evidence="2">
    <location>
        <begin position="16"/>
        <end position="76"/>
    </location>
</feature>
<dbReference type="SUPFAM" id="SSF46689">
    <property type="entry name" value="Homeodomain-like"/>
    <property type="match status" value="1"/>
</dbReference>
<accession>A0A644V4K1</accession>
<name>A0A644V4K1_9ZZZZ</name>
<dbReference type="Gene3D" id="1.10.357.10">
    <property type="entry name" value="Tetracycline Repressor, domain 2"/>
    <property type="match status" value="1"/>
</dbReference>